<dbReference type="Proteomes" id="UP000019140">
    <property type="component" value="Unassembled WGS sequence"/>
</dbReference>
<reference evidence="1 2" key="1">
    <citation type="journal article" date="2014" name="Nature">
        <title>An environmental bacterial taxon with a large and distinct metabolic repertoire.</title>
        <authorList>
            <person name="Wilson M.C."/>
            <person name="Mori T."/>
            <person name="Ruckert C."/>
            <person name="Uria A.R."/>
            <person name="Helf M.J."/>
            <person name="Takada K."/>
            <person name="Gernert C."/>
            <person name="Steffens U.A."/>
            <person name="Heycke N."/>
            <person name="Schmitt S."/>
            <person name="Rinke C."/>
            <person name="Helfrich E.J."/>
            <person name="Brachmann A.O."/>
            <person name="Gurgui C."/>
            <person name="Wakimoto T."/>
            <person name="Kracht M."/>
            <person name="Crusemann M."/>
            <person name="Hentschel U."/>
            <person name="Abe I."/>
            <person name="Matsunaga S."/>
            <person name="Kalinowski J."/>
            <person name="Takeyama H."/>
            <person name="Piel J."/>
        </authorList>
    </citation>
    <scope>NUCLEOTIDE SEQUENCE [LARGE SCALE GENOMIC DNA]</scope>
    <source>
        <strain evidence="2">TSY2</strain>
    </source>
</reference>
<dbReference type="AlphaFoldDB" id="W4M235"/>
<evidence type="ECO:0000313" key="1">
    <source>
        <dbReference type="EMBL" id="ETX04389.1"/>
    </source>
</evidence>
<dbReference type="EMBL" id="AZHX01001235">
    <property type="protein sequence ID" value="ETX04389.1"/>
    <property type="molecule type" value="Genomic_DNA"/>
</dbReference>
<comment type="caution">
    <text evidence="1">The sequence shown here is derived from an EMBL/GenBank/DDBJ whole genome shotgun (WGS) entry which is preliminary data.</text>
</comment>
<sequence>MPNAGIAVPDATFVFYKGGAFIGAAVVPVNNGAWAWAGYDLSGLGGYDRVEIIGSGSLPGYVGMDVMSLY</sequence>
<keyword evidence="2" id="KW-1185">Reference proteome</keyword>
<accession>W4M235</accession>
<protein>
    <submittedName>
        <fullName evidence="1">Uncharacterized protein</fullName>
    </submittedName>
</protein>
<gene>
    <name evidence="1" type="ORF">ETSY2_29095</name>
</gene>
<name>W4M235_9BACT</name>
<proteinExistence type="predicted"/>
<dbReference type="HOGENOM" id="CLU_2750226_0_0_7"/>
<organism evidence="1 2">
    <name type="scientific">Candidatus Entotheonella gemina</name>
    <dbReference type="NCBI Taxonomy" id="1429439"/>
    <lineage>
        <taxon>Bacteria</taxon>
        <taxon>Pseudomonadati</taxon>
        <taxon>Nitrospinota/Tectimicrobiota group</taxon>
        <taxon>Candidatus Tectimicrobiota</taxon>
        <taxon>Candidatus Entotheonellia</taxon>
        <taxon>Candidatus Entotheonellales</taxon>
        <taxon>Candidatus Entotheonellaceae</taxon>
        <taxon>Candidatus Entotheonella</taxon>
    </lineage>
</organism>
<evidence type="ECO:0000313" key="2">
    <source>
        <dbReference type="Proteomes" id="UP000019140"/>
    </source>
</evidence>